<name>A0A6V8NRT9_9ACTN</name>
<accession>A0A6V8NRT9</accession>
<feature type="transmembrane region" description="Helical" evidence="1">
    <location>
        <begin position="31"/>
        <end position="48"/>
    </location>
</feature>
<dbReference type="PANTHER" id="PTHR37309:SF1">
    <property type="entry name" value="SLR0284 PROTEIN"/>
    <property type="match status" value="1"/>
</dbReference>
<evidence type="ECO:0000313" key="3">
    <source>
        <dbReference type="Proteomes" id="UP000580051"/>
    </source>
</evidence>
<keyword evidence="1" id="KW-0472">Membrane</keyword>
<evidence type="ECO:0000256" key="1">
    <source>
        <dbReference type="SAM" id="Phobius"/>
    </source>
</evidence>
<dbReference type="Proteomes" id="UP000580051">
    <property type="component" value="Unassembled WGS sequence"/>
</dbReference>
<dbReference type="EMBL" id="BLRV01000021">
    <property type="protein sequence ID" value="GFP21146.1"/>
    <property type="molecule type" value="Genomic_DNA"/>
</dbReference>
<gene>
    <name evidence="2" type="ORF">HKBW3S06_00372</name>
</gene>
<protein>
    <submittedName>
        <fullName evidence="2">Putative membrane protein</fullName>
    </submittedName>
</protein>
<dbReference type="Pfam" id="PF04020">
    <property type="entry name" value="Phage_holin_4_2"/>
    <property type="match status" value="1"/>
</dbReference>
<reference evidence="2 3" key="1">
    <citation type="journal article" date="2020" name="Front. Microbiol.">
        <title>Single-cell genomics of novel Actinobacteria with the Wood-Ljungdahl pathway discovered in a serpentinizing system.</title>
        <authorList>
            <person name="Merino N."/>
            <person name="Kawai M."/>
            <person name="Boyd E.S."/>
            <person name="Colman D.R."/>
            <person name="McGlynn S.E."/>
            <person name="Nealson K.H."/>
            <person name="Kurokawa K."/>
            <person name="Hongoh Y."/>
        </authorList>
    </citation>
    <scope>NUCLEOTIDE SEQUENCE [LARGE SCALE GENOMIC DNA]</scope>
    <source>
        <strain evidence="2 3">S06</strain>
    </source>
</reference>
<sequence>MFARWIALTLAILLTTYLLPPALVELRGDRFIVAVLAALVLGLVNTFVRPIVALIALPITVLTLGLFALVINALMIYLVGLIVPGFVVHGLWGAFLASLIISLISMVLTRMLSRE</sequence>
<feature type="transmembrane region" description="Helical" evidence="1">
    <location>
        <begin position="86"/>
        <end position="108"/>
    </location>
</feature>
<dbReference type="PANTHER" id="PTHR37309">
    <property type="entry name" value="SLR0284 PROTEIN"/>
    <property type="match status" value="1"/>
</dbReference>
<organism evidence="2 3">
    <name type="scientific">Candidatus Hakubella thermalkaliphila</name>
    <dbReference type="NCBI Taxonomy" id="2754717"/>
    <lineage>
        <taxon>Bacteria</taxon>
        <taxon>Bacillati</taxon>
        <taxon>Actinomycetota</taxon>
        <taxon>Actinomycetota incertae sedis</taxon>
        <taxon>Candidatus Hakubellales</taxon>
        <taxon>Candidatus Hakubellaceae</taxon>
        <taxon>Candidatus Hakubella</taxon>
    </lineage>
</organism>
<keyword evidence="1" id="KW-1133">Transmembrane helix</keyword>
<comment type="caution">
    <text evidence="2">The sequence shown here is derived from an EMBL/GenBank/DDBJ whole genome shotgun (WGS) entry which is preliminary data.</text>
</comment>
<keyword evidence="1" id="KW-0812">Transmembrane</keyword>
<dbReference type="InterPro" id="IPR007165">
    <property type="entry name" value="Phage_holin_4_2"/>
</dbReference>
<feature type="transmembrane region" description="Helical" evidence="1">
    <location>
        <begin position="55"/>
        <end position="80"/>
    </location>
</feature>
<evidence type="ECO:0000313" key="2">
    <source>
        <dbReference type="EMBL" id="GFP21146.1"/>
    </source>
</evidence>
<dbReference type="AlphaFoldDB" id="A0A6V8NRT9"/>
<proteinExistence type="predicted"/>